<comment type="caution">
    <text evidence="11">The sequence shown here is derived from an EMBL/GenBank/DDBJ whole genome shotgun (WGS) entry which is preliminary data.</text>
</comment>
<dbReference type="GeneID" id="87832007"/>
<dbReference type="Pfam" id="PF00750">
    <property type="entry name" value="tRNA-synt_1d"/>
    <property type="match status" value="1"/>
</dbReference>
<dbReference type="SUPFAM" id="SSF47323">
    <property type="entry name" value="Anticodon-binding domain of a subclass of class I aminoacyl-tRNA synthetases"/>
    <property type="match status" value="1"/>
</dbReference>
<evidence type="ECO:0000256" key="7">
    <source>
        <dbReference type="ARBA" id="ARBA00023146"/>
    </source>
</evidence>
<dbReference type="GO" id="GO:0005524">
    <property type="term" value="F:ATP binding"/>
    <property type="evidence" value="ECO:0007669"/>
    <property type="project" value="UniProtKB-KW"/>
</dbReference>
<dbReference type="InterPro" id="IPR001278">
    <property type="entry name" value="Arg-tRNA-ligase"/>
</dbReference>
<evidence type="ECO:0000256" key="9">
    <source>
        <dbReference type="RuleBase" id="RU363038"/>
    </source>
</evidence>
<dbReference type="GO" id="GO:0006420">
    <property type="term" value="P:arginyl-tRNA aminoacylation"/>
    <property type="evidence" value="ECO:0007669"/>
    <property type="project" value="InterPro"/>
</dbReference>
<dbReference type="Gene3D" id="3.40.50.620">
    <property type="entry name" value="HUPs"/>
    <property type="match status" value="1"/>
</dbReference>
<protein>
    <recommendedName>
        <fullName evidence="2">arginine--tRNA ligase</fullName>
        <ecNumber evidence="2">6.1.1.19</ecNumber>
    </recommendedName>
</protein>
<keyword evidence="7 9" id="KW-0030">Aminoacyl-tRNA synthetase</keyword>
<dbReference type="InterPro" id="IPR035684">
    <property type="entry name" value="ArgRS_core"/>
</dbReference>
<evidence type="ECO:0000256" key="2">
    <source>
        <dbReference type="ARBA" id="ARBA00012837"/>
    </source>
</evidence>
<evidence type="ECO:0000256" key="5">
    <source>
        <dbReference type="ARBA" id="ARBA00022840"/>
    </source>
</evidence>
<evidence type="ECO:0000256" key="1">
    <source>
        <dbReference type="ARBA" id="ARBA00005594"/>
    </source>
</evidence>
<dbReference type="PANTHER" id="PTHR11956">
    <property type="entry name" value="ARGINYL-TRNA SYNTHETASE"/>
    <property type="match status" value="1"/>
</dbReference>
<dbReference type="RefSeq" id="XP_062646316.1">
    <property type="nucleotide sequence ID" value="XM_062795238.1"/>
</dbReference>
<dbReference type="GO" id="GO:0016740">
    <property type="term" value="F:transferase activity"/>
    <property type="evidence" value="ECO:0007669"/>
    <property type="project" value="UniProtKB-KW"/>
</dbReference>
<dbReference type="GO" id="GO:0004814">
    <property type="term" value="F:arginine-tRNA ligase activity"/>
    <property type="evidence" value="ECO:0007669"/>
    <property type="project" value="UniProtKB-EC"/>
</dbReference>
<evidence type="ECO:0000256" key="8">
    <source>
        <dbReference type="ARBA" id="ARBA00049339"/>
    </source>
</evidence>
<dbReference type="SMART" id="SM00836">
    <property type="entry name" value="DALR_1"/>
    <property type="match status" value="1"/>
</dbReference>
<comment type="catalytic activity">
    <reaction evidence="8">
        <text>tRNA(Arg) + L-arginine + ATP = L-arginyl-tRNA(Arg) + AMP + diphosphate</text>
        <dbReference type="Rhea" id="RHEA:20301"/>
        <dbReference type="Rhea" id="RHEA-COMP:9658"/>
        <dbReference type="Rhea" id="RHEA-COMP:9673"/>
        <dbReference type="ChEBI" id="CHEBI:30616"/>
        <dbReference type="ChEBI" id="CHEBI:32682"/>
        <dbReference type="ChEBI" id="CHEBI:33019"/>
        <dbReference type="ChEBI" id="CHEBI:78442"/>
        <dbReference type="ChEBI" id="CHEBI:78513"/>
        <dbReference type="ChEBI" id="CHEBI:456215"/>
        <dbReference type="EC" id="6.1.1.19"/>
    </reaction>
</comment>
<dbReference type="Proteomes" id="UP001302602">
    <property type="component" value="Unassembled WGS sequence"/>
</dbReference>
<dbReference type="Gene3D" id="1.10.730.10">
    <property type="entry name" value="Isoleucyl-tRNA Synthetase, Domain 1"/>
    <property type="match status" value="1"/>
</dbReference>
<feature type="domain" description="DALR anticodon binding" evidence="10">
    <location>
        <begin position="478"/>
        <end position="566"/>
    </location>
</feature>
<dbReference type="InterPro" id="IPR009080">
    <property type="entry name" value="tRNAsynth_Ia_anticodon-bd"/>
</dbReference>
<keyword evidence="4 9" id="KW-0547">Nucleotide-binding</keyword>
<dbReference type="SUPFAM" id="SSF52374">
    <property type="entry name" value="Nucleotidylyl transferase"/>
    <property type="match status" value="1"/>
</dbReference>
<gene>
    <name evidence="11" type="ORF">N657DRAFT_664466</name>
</gene>
<dbReference type="PRINTS" id="PR01038">
    <property type="entry name" value="TRNASYNTHARG"/>
</dbReference>
<proteinExistence type="inferred from homology"/>
<dbReference type="InterPro" id="IPR008909">
    <property type="entry name" value="DALR_anticod-bd"/>
</dbReference>
<dbReference type="EMBL" id="MU853230">
    <property type="protein sequence ID" value="KAK4122545.1"/>
    <property type="molecule type" value="Genomic_DNA"/>
</dbReference>
<keyword evidence="6 9" id="KW-0648">Protein biosynthesis</keyword>
<dbReference type="PANTHER" id="PTHR11956:SF11">
    <property type="entry name" value="ARGININE--TRNA LIGASE, MITOCHONDRIAL-RELATED"/>
    <property type="match status" value="1"/>
</dbReference>
<dbReference type="AlphaFoldDB" id="A0AAN6TYD1"/>
<dbReference type="EC" id="6.1.1.19" evidence="2"/>
<name>A0AAN6TYD1_9PEZI</name>
<keyword evidence="11" id="KW-0808">Transferase</keyword>
<evidence type="ECO:0000256" key="6">
    <source>
        <dbReference type="ARBA" id="ARBA00022917"/>
    </source>
</evidence>
<evidence type="ECO:0000256" key="3">
    <source>
        <dbReference type="ARBA" id="ARBA00022598"/>
    </source>
</evidence>
<dbReference type="InterPro" id="IPR014729">
    <property type="entry name" value="Rossmann-like_a/b/a_fold"/>
</dbReference>
<keyword evidence="12" id="KW-1185">Reference proteome</keyword>
<dbReference type="GO" id="GO:0005739">
    <property type="term" value="C:mitochondrion"/>
    <property type="evidence" value="ECO:0007669"/>
    <property type="project" value="TreeGrafter"/>
</dbReference>
<dbReference type="GO" id="GO:0032543">
    <property type="term" value="P:mitochondrial translation"/>
    <property type="evidence" value="ECO:0007669"/>
    <property type="project" value="TreeGrafter"/>
</dbReference>
<dbReference type="Gene3D" id="3.30.1360.70">
    <property type="entry name" value="Arginyl tRNA synthetase N-terminal domain"/>
    <property type="match status" value="1"/>
</dbReference>
<dbReference type="InterPro" id="IPR036695">
    <property type="entry name" value="Arg-tRNA-synth_N_sf"/>
</dbReference>
<evidence type="ECO:0000313" key="12">
    <source>
        <dbReference type="Proteomes" id="UP001302602"/>
    </source>
</evidence>
<evidence type="ECO:0000259" key="10">
    <source>
        <dbReference type="SMART" id="SM00836"/>
    </source>
</evidence>
<accession>A0AAN6TYD1</accession>
<reference evidence="11" key="1">
    <citation type="journal article" date="2023" name="Mol. Phylogenet. Evol.">
        <title>Genome-scale phylogeny and comparative genomics of the fungal order Sordariales.</title>
        <authorList>
            <person name="Hensen N."/>
            <person name="Bonometti L."/>
            <person name="Westerberg I."/>
            <person name="Brannstrom I.O."/>
            <person name="Guillou S."/>
            <person name="Cros-Aarteil S."/>
            <person name="Calhoun S."/>
            <person name="Haridas S."/>
            <person name="Kuo A."/>
            <person name="Mondo S."/>
            <person name="Pangilinan J."/>
            <person name="Riley R."/>
            <person name="LaButti K."/>
            <person name="Andreopoulos B."/>
            <person name="Lipzen A."/>
            <person name="Chen C."/>
            <person name="Yan M."/>
            <person name="Daum C."/>
            <person name="Ng V."/>
            <person name="Clum A."/>
            <person name="Steindorff A."/>
            <person name="Ohm R.A."/>
            <person name="Martin F."/>
            <person name="Silar P."/>
            <person name="Natvig D.O."/>
            <person name="Lalanne C."/>
            <person name="Gautier V."/>
            <person name="Ament-Velasquez S.L."/>
            <person name="Kruys A."/>
            <person name="Hutchinson M.I."/>
            <person name="Powell A.J."/>
            <person name="Barry K."/>
            <person name="Miller A.N."/>
            <person name="Grigoriev I.V."/>
            <person name="Debuchy R."/>
            <person name="Gladieux P."/>
            <person name="Hiltunen Thoren M."/>
            <person name="Johannesson H."/>
        </authorList>
    </citation>
    <scope>NUCLEOTIDE SEQUENCE</scope>
    <source>
        <strain evidence="11">CBS 731.68</strain>
    </source>
</reference>
<reference evidence="11" key="2">
    <citation type="submission" date="2023-05" db="EMBL/GenBank/DDBJ databases">
        <authorList>
            <consortium name="Lawrence Berkeley National Laboratory"/>
            <person name="Steindorff A."/>
            <person name="Hensen N."/>
            <person name="Bonometti L."/>
            <person name="Westerberg I."/>
            <person name="Brannstrom I.O."/>
            <person name="Guillou S."/>
            <person name="Cros-Aarteil S."/>
            <person name="Calhoun S."/>
            <person name="Haridas S."/>
            <person name="Kuo A."/>
            <person name="Mondo S."/>
            <person name="Pangilinan J."/>
            <person name="Riley R."/>
            <person name="Labutti K."/>
            <person name="Andreopoulos B."/>
            <person name="Lipzen A."/>
            <person name="Chen C."/>
            <person name="Yanf M."/>
            <person name="Daum C."/>
            <person name="Ng V."/>
            <person name="Clum A."/>
            <person name="Ohm R."/>
            <person name="Martin F."/>
            <person name="Silar P."/>
            <person name="Natvig D."/>
            <person name="Lalanne C."/>
            <person name="Gautier V."/>
            <person name="Ament-Velasquez S.L."/>
            <person name="Kruys A."/>
            <person name="Hutchinson M.I."/>
            <person name="Powell A.J."/>
            <person name="Barry K."/>
            <person name="Miller A.N."/>
            <person name="Grigoriev I.V."/>
            <person name="Debuchy R."/>
            <person name="Gladieux P."/>
            <person name="Thoren M.H."/>
            <person name="Johannesson H."/>
        </authorList>
    </citation>
    <scope>NUCLEOTIDE SEQUENCE</scope>
    <source>
        <strain evidence="11">CBS 731.68</strain>
    </source>
</reference>
<keyword evidence="5 9" id="KW-0067">ATP-binding</keyword>
<evidence type="ECO:0000256" key="4">
    <source>
        <dbReference type="ARBA" id="ARBA00022741"/>
    </source>
</evidence>
<evidence type="ECO:0000313" key="11">
    <source>
        <dbReference type="EMBL" id="KAK4122545.1"/>
    </source>
</evidence>
<organism evidence="11 12">
    <name type="scientific">Parathielavia appendiculata</name>
    <dbReference type="NCBI Taxonomy" id="2587402"/>
    <lineage>
        <taxon>Eukaryota</taxon>
        <taxon>Fungi</taxon>
        <taxon>Dikarya</taxon>
        <taxon>Ascomycota</taxon>
        <taxon>Pezizomycotina</taxon>
        <taxon>Sordariomycetes</taxon>
        <taxon>Sordariomycetidae</taxon>
        <taxon>Sordariales</taxon>
        <taxon>Chaetomiaceae</taxon>
        <taxon>Parathielavia</taxon>
    </lineage>
</organism>
<keyword evidence="3 9" id="KW-0436">Ligase</keyword>
<comment type="similarity">
    <text evidence="1 9">Belongs to the class-I aminoacyl-tRNA synthetase family.</text>
</comment>
<sequence>MSPPDILLIQGMFPFNADTVHSPNDTYCLSIAAALEELVNCDRLLLYDSLQRISTPSEEGLVLVLPGLELKHAKANDLAVELAFRTYSFCLRFPALLPVNPPMPQDNYLQFFYSCKLLHRQILPFIHERKASYGNTTTTPPTLVSEHHQNKKKKKRAIIEFSFPSIPKEFHAGHLRSTILGALIANLYESRGWDVVRLNYLGDSGKRFGRWWWAQPLKHLLNVYVKINADFKPEEPESKKARDEGRDTAEIQSRGLGDAEALALWKRFRDISIERYVDIYARLGIHFHGYAGESQVNPATVAEVEAILKAKGVYEEDQGLWLIDFAKHGAKHFGTAIVRGRTGTTTYLLRDVASILCRARQYSFDEMLYIVSSEEDAYFQRVFNTVDLLNHPDHPTLATKCKHVNFGKVMGMSTRLSKVELLSDILDRCAGAMHDVMRVNAAKYAQHGPGHVAQAHQQLPPFDMARMTSSKGDTEPYLQYCHARLSSVLRNARGGAGGVDITQAAAGSDMIVMEELDYSYLEDEHSAALFRTTAQYPDPSTVLTYLFRLAHQLSSSYDVLQVVGAPRKA</sequence>